<dbReference type="EMBL" id="JAIZPD010000011">
    <property type="protein sequence ID" value="KAH0959905.1"/>
    <property type="molecule type" value="Genomic_DNA"/>
</dbReference>
<dbReference type="AlphaFoldDB" id="A0A9P8MRE9"/>
<comment type="caution">
    <text evidence="2">The sequence shown here is derived from an EMBL/GenBank/DDBJ whole genome shotgun (WGS) entry which is preliminary data.</text>
</comment>
<evidence type="ECO:0000256" key="1">
    <source>
        <dbReference type="SAM" id="MobiDB-lite"/>
    </source>
</evidence>
<feature type="compositionally biased region" description="Pro residues" evidence="1">
    <location>
        <begin position="152"/>
        <end position="166"/>
    </location>
</feature>
<evidence type="ECO:0008006" key="4">
    <source>
        <dbReference type="Google" id="ProtNLM"/>
    </source>
</evidence>
<dbReference type="Proteomes" id="UP000824596">
    <property type="component" value="Unassembled WGS sequence"/>
</dbReference>
<reference evidence="2" key="1">
    <citation type="submission" date="2021-09" db="EMBL/GenBank/DDBJ databases">
        <title>A high-quality genome of the endoparasitic fungus Hirsutella rhossiliensis with a comparison of Hirsutella genomes reveals transposable elements contributing to genome size variation.</title>
        <authorList>
            <person name="Lin R."/>
            <person name="Jiao Y."/>
            <person name="Sun X."/>
            <person name="Ling J."/>
            <person name="Xie B."/>
            <person name="Cheng X."/>
        </authorList>
    </citation>
    <scope>NUCLEOTIDE SEQUENCE</scope>
    <source>
        <strain evidence="2">HR02</strain>
    </source>
</reference>
<accession>A0A9P8MRE9</accession>
<proteinExistence type="predicted"/>
<evidence type="ECO:0000313" key="2">
    <source>
        <dbReference type="EMBL" id="KAH0959905.1"/>
    </source>
</evidence>
<name>A0A9P8MRE9_9HYPO</name>
<evidence type="ECO:0000313" key="3">
    <source>
        <dbReference type="Proteomes" id="UP000824596"/>
    </source>
</evidence>
<dbReference type="RefSeq" id="XP_044717418.1">
    <property type="nucleotide sequence ID" value="XM_044867397.1"/>
</dbReference>
<protein>
    <recommendedName>
        <fullName evidence="4">FAR1 domain-containing protein</fullName>
    </recommendedName>
</protein>
<feature type="region of interest" description="Disordered" evidence="1">
    <location>
        <begin position="144"/>
        <end position="174"/>
    </location>
</feature>
<keyword evidence="3" id="KW-1185">Reference proteome</keyword>
<gene>
    <name evidence="2" type="ORF">HRG_08926</name>
</gene>
<sequence length="295" mass="33258">MTIAAPSPHPLFDPELHYGDGDDNALYNLFATWPESYFSSLPKPHGNRGVDEPYWEFRQSRIFLDDCFRGGGMQRLFTPVVPGPDRLERERLREQATSGDAEQRTRSTVRFRSALDFAQEQAQFDNLLARELAQHCPAPAALRVAPGALDPSSPPVLPTSPSPPPSREQEDYEYEDWDGLSDTASTSQDAWIPIPNPSIPGPAAVSVDAFQFHVNEFAKDNGFGVIRRNGSGNQARKTRYVFQCDRYGEPRMPRGAGLRQRRSRKCGCKWKVIAEALERNDYMWTLQAFADLQHS</sequence>
<organism evidence="2 3">
    <name type="scientific">Hirsutella rhossiliensis</name>
    <dbReference type="NCBI Taxonomy" id="111463"/>
    <lineage>
        <taxon>Eukaryota</taxon>
        <taxon>Fungi</taxon>
        <taxon>Dikarya</taxon>
        <taxon>Ascomycota</taxon>
        <taxon>Pezizomycotina</taxon>
        <taxon>Sordariomycetes</taxon>
        <taxon>Hypocreomycetidae</taxon>
        <taxon>Hypocreales</taxon>
        <taxon>Ophiocordycipitaceae</taxon>
        <taxon>Hirsutella</taxon>
    </lineage>
</organism>
<dbReference type="GeneID" id="68358055"/>
<dbReference type="OrthoDB" id="4922674at2759"/>